<evidence type="ECO:0000259" key="3">
    <source>
        <dbReference type="Pfam" id="PF12804"/>
    </source>
</evidence>
<dbReference type="InterPro" id="IPR036388">
    <property type="entry name" value="WH-like_DNA-bd_sf"/>
</dbReference>
<proteinExistence type="predicted"/>
<dbReference type="Gene3D" id="1.10.10.10">
    <property type="entry name" value="Winged helix-like DNA-binding domain superfamily/Winged helix DNA-binding domain"/>
    <property type="match status" value="1"/>
</dbReference>
<feature type="domain" description="MobA-like NTP transferase" evidence="3">
    <location>
        <begin position="93"/>
        <end position="215"/>
    </location>
</feature>
<keyword evidence="5" id="KW-1185">Reference proteome</keyword>
<dbReference type="InterPro" id="IPR025877">
    <property type="entry name" value="MobA-like_NTP_Trfase"/>
</dbReference>
<dbReference type="RefSeq" id="WP_264848983.1">
    <property type="nucleotide sequence ID" value="NZ_BRXR01000001.1"/>
</dbReference>
<dbReference type="SUPFAM" id="SSF53448">
    <property type="entry name" value="Nucleotide-diphospho-sugar transferases"/>
    <property type="match status" value="1"/>
</dbReference>
<name>A0ABQ5N3R5_9CLOT</name>
<reference evidence="4 5" key="1">
    <citation type="journal article" date="2024" name="Int. J. Syst. Evol. Microbiol.">
        <title>Clostridium omnivorum sp. nov., isolated from anoxic soil under the treatment of reductive soil disinfestation.</title>
        <authorList>
            <person name="Ueki A."/>
            <person name="Tonouchi A."/>
            <person name="Kaku N."/>
            <person name="Honma S."/>
            <person name="Ueki K."/>
        </authorList>
    </citation>
    <scope>NUCLEOTIDE SEQUENCE [LARGE SCALE GENOMIC DNA]</scope>
    <source>
        <strain evidence="4 5">E14</strain>
    </source>
</reference>
<protein>
    <recommendedName>
        <fullName evidence="3">MobA-like NTP transferase domain-containing protein</fullName>
    </recommendedName>
</protein>
<dbReference type="Pfam" id="PF13412">
    <property type="entry name" value="HTH_24"/>
    <property type="match status" value="1"/>
</dbReference>
<organism evidence="4 5">
    <name type="scientific">Clostridium omnivorum</name>
    <dbReference type="NCBI Taxonomy" id="1604902"/>
    <lineage>
        <taxon>Bacteria</taxon>
        <taxon>Bacillati</taxon>
        <taxon>Bacillota</taxon>
        <taxon>Clostridia</taxon>
        <taxon>Eubacteriales</taxon>
        <taxon>Clostridiaceae</taxon>
        <taxon>Clostridium</taxon>
    </lineage>
</organism>
<evidence type="ECO:0000256" key="2">
    <source>
        <dbReference type="ARBA" id="ARBA00022695"/>
    </source>
</evidence>
<dbReference type="PANTHER" id="PTHR43584:SF5">
    <property type="entry name" value="PROTEIN LICC"/>
    <property type="match status" value="1"/>
</dbReference>
<dbReference type="Proteomes" id="UP001208567">
    <property type="component" value="Unassembled WGS sequence"/>
</dbReference>
<dbReference type="InterPro" id="IPR029044">
    <property type="entry name" value="Nucleotide-diphossugar_trans"/>
</dbReference>
<dbReference type="EMBL" id="BRXR01000001">
    <property type="protein sequence ID" value="GLC29695.1"/>
    <property type="molecule type" value="Genomic_DNA"/>
</dbReference>
<gene>
    <name evidence="4" type="ORF">bsdE14_11050</name>
</gene>
<dbReference type="SUPFAM" id="SSF46785">
    <property type="entry name" value="Winged helix' DNA-binding domain"/>
    <property type="match status" value="1"/>
</dbReference>
<accession>A0ABQ5N3R5</accession>
<dbReference type="InterPro" id="IPR050065">
    <property type="entry name" value="GlmU-like"/>
</dbReference>
<keyword evidence="1" id="KW-0808">Transferase</keyword>
<dbReference type="InterPro" id="IPR036390">
    <property type="entry name" value="WH_DNA-bd_sf"/>
</dbReference>
<sequence length="320" mass="37349">MLEKELKVLEIINKRSKISQREIAVEAEISIGKSNSIIKYLLEKDYIRVEKNARKSSYLLNEKALEALEEYIKGAANMKMLVSQQVEKKINYAVILAAGERSEFEKPIGFLPLGEINVIERLLYQLKECAIENIIIVTGYESHYYEKLAKNNDVQLVHNEAYRWTGTMASLSKAKEFIKDDFLLIEGDMVFENRAIREVLNNKNRDCALITTSSGSGDEVFVELKNGFLYKLSKDIHQFNRVDGEMIGITKLSIDIYNKMLEEFKHNENPYLNYEYLLLDMARTYNIGYVKIEDLVWSEIDTKWHYNNLINYIYPKIYDK</sequence>
<dbReference type="PANTHER" id="PTHR43584">
    <property type="entry name" value="NUCLEOTIDYL TRANSFERASE"/>
    <property type="match status" value="1"/>
</dbReference>
<evidence type="ECO:0000256" key="1">
    <source>
        <dbReference type="ARBA" id="ARBA00022679"/>
    </source>
</evidence>
<dbReference type="Gene3D" id="3.90.550.10">
    <property type="entry name" value="Spore Coat Polysaccharide Biosynthesis Protein SpsA, Chain A"/>
    <property type="match status" value="1"/>
</dbReference>
<evidence type="ECO:0000313" key="4">
    <source>
        <dbReference type="EMBL" id="GLC29695.1"/>
    </source>
</evidence>
<comment type="caution">
    <text evidence="4">The sequence shown here is derived from an EMBL/GenBank/DDBJ whole genome shotgun (WGS) entry which is preliminary data.</text>
</comment>
<dbReference type="Pfam" id="PF12804">
    <property type="entry name" value="NTP_transf_3"/>
    <property type="match status" value="1"/>
</dbReference>
<keyword evidence="2" id="KW-0548">Nucleotidyltransferase</keyword>
<evidence type="ECO:0000313" key="5">
    <source>
        <dbReference type="Proteomes" id="UP001208567"/>
    </source>
</evidence>